<organism evidence="1 2">
    <name type="scientific">Xenopus laevis</name>
    <name type="common">African clawed frog</name>
    <dbReference type="NCBI Taxonomy" id="8355"/>
    <lineage>
        <taxon>Eukaryota</taxon>
        <taxon>Metazoa</taxon>
        <taxon>Chordata</taxon>
        <taxon>Craniata</taxon>
        <taxon>Vertebrata</taxon>
        <taxon>Euteleostomi</taxon>
        <taxon>Amphibia</taxon>
        <taxon>Batrachia</taxon>
        <taxon>Anura</taxon>
        <taxon>Pipoidea</taxon>
        <taxon>Pipidae</taxon>
        <taxon>Xenopodinae</taxon>
        <taxon>Xenopus</taxon>
        <taxon>Xenopus</taxon>
    </lineage>
</organism>
<protein>
    <submittedName>
        <fullName evidence="1">Uncharacterized protein</fullName>
    </submittedName>
</protein>
<proteinExistence type="predicted"/>
<sequence>MALLGLGVFLEVYSVQEKITVESIKGKCEDIIHMYIYNLLHYRIVDLCPLCNLNLAMHLYVCYTCMLAFLLLPSCVAIQAVNRRLFTTVLLKENPIHTVNSGGVIFLLTL</sequence>
<dbReference type="EMBL" id="CM004474">
    <property type="protein sequence ID" value="OCT80376.1"/>
    <property type="molecule type" value="Genomic_DNA"/>
</dbReference>
<accession>A0A974CX08</accession>
<evidence type="ECO:0000313" key="1">
    <source>
        <dbReference type="EMBL" id="OCT80376.1"/>
    </source>
</evidence>
<dbReference type="AlphaFoldDB" id="A0A974CX08"/>
<evidence type="ECO:0000313" key="2">
    <source>
        <dbReference type="Proteomes" id="UP000694892"/>
    </source>
</evidence>
<gene>
    <name evidence="1" type="ORF">XELAEV_18027186mg</name>
</gene>
<reference evidence="2" key="1">
    <citation type="journal article" date="2016" name="Nature">
        <title>Genome evolution in the allotetraploid frog Xenopus laevis.</title>
        <authorList>
            <person name="Session A.M."/>
            <person name="Uno Y."/>
            <person name="Kwon T."/>
            <person name="Chapman J.A."/>
            <person name="Toyoda A."/>
            <person name="Takahashi S."/>
            <person name="Fukui A."/>
            <person name="Hikosaka A."/>
            <person name="Suzuki A."/>
            <person name="Kondo M."/>
            <person name="van Heeringen S.J."/>
            <person name="Quigley I."/>
            <person name="Heinz S."/>
            <person name="Ogino H."/>
            <person name="Ochi H."/>
            <person name="Hellsten U."/>
            <person name="Lyons J.B."/>
            <person name="Simakov O."/>
            <person name="Putnam N."/>
            <person name="Stites J."/>
            <person name="Kuroki Y."/>
            <person name="Tanaka T."/>
            <person name="Michiue T."/>
            <person name="Watanabe M."/>
            <person name="Bogdanovic O."/>
            <person name="Lister R."/>
            <person name="Georgiou G."/>
            <person name="Paranjpe S.S."/>
            <person name="van Kruijsbergen I."/>
            <person name="Shu S."/>
            <person name="Carlson J."/>
            <person name="Kinoshita T."/>
            <person name="Ohta Y."/>
            <person name="Mawaribuchi S."/>
            <person name="Jenkins J."/>
            <person name="Grimwood J."/>
            <person name="Schmutz J."/>
            <person name="Mitros T."/>
            <person name="Mozaffari S.V."/>
            <person name="Suzuki Y."/>
            <person name="Haramoto Y."/>
            <person name="Yamamoto T.S."/>
            <person name="Takagi C."/>
            <person name="Heald R."/>
            <person name="Miller K."/>
            <person name="Haudenschild C."/>
            <person name="Kitzman J."/>
            <person name="Nakayama T."/>
            <person name="Izutsu Y."/>
            <person name="Robert J."/>
            <person name="Fortriede J."/>
            <person name="Burns K."/>
            <person name="Lotay V."/>
            <person name="Karimi K."/>
            <person name="Yasuoka Y."/>
            <person name="Dichmann D.S."/>
            <person name="Flajnik M.F."/>
            <person name="Houston D.W."/>
            <person name="Shendure J."/>
            <person name="DuPasquier L."/>
            <person name="Vize P.D."/>
            <person name="Zorn A.M."/>
            <person name="Ito M."/>
            <person name="Marcotte E.M."/>
            <person name="Wallingford J.B."/>
            <person name="Ito Y."/>
            <person name="Asashima M."/>
            <person name="Ueno N."/>
            <person name="Matsuda Y."/>
            <person name="Veenstra G.J."/>
            <person name="Fujiyama A."/>
            <person name="Harland R.M."/>
            <person name="Taira M."/>
            <person name="Rokhsar D.S."/>
        </authorList>
    </citation>
    <scope>NUCLEOTIDE SEQUENCE [LARGE SCALE GENOMIC DNA]</scope>
    <source>
        <strain evidence="2">J</strain>
    </source>
</reference>
<name>A0A974CX08_XENLA</name>
<dbReference type="Proteomes" id="UP000694892">
    <property type="component" value="Chromosome 5L"/>
</dbReference>